<dbReference type="EC" id="3.1.3.48" evidence="2"/>
<dbReference type="Proteomes" id="UP001501074">
    <property type="component" value="Unassembled WGS sequence"/>
</dbReference>
<reference evidence="7" key="1">
    <citation type="journal article" date="2019" name="Int. J. Syst. Evol. Microbiol.">
        <title>The Global Catalogue of Microorganisms (GCM) 10K type strain sequencing project: providing services to taxonomists for standard genome sequencing and annotation.</title>
        <authorList>
            <consortium name="The Broad Institute Genomics Platform"/>
            <consortium name="The Broad Institute Genome Sequencing Center for Infectious Disease"/>
            <person name="Wu L."/>
            <person name="Ma J."/>
        </authorList>
    </citation>
    <scope>NUCLEOTIDE SEQUENCE [LARGE SCALE GENOMIC DNA]</scope>
    <source>
        <strain evidence="7">JCM 16902</strain>
    </source>
</reference>
<evidence type="ECO:0000313" key="6">
    <source>
        <dbReference type="EMBL" id="GAA3630326.1"/>
    </source>
</evidence>
<dbReference type="InterPro" id="IPR050438">
    <property type="entry name" value="LMW_PTPase"/>
</dbReference>
<keyword evidence="7" id="KW-1185">Reference proteome</keyword>
<dbReference type="SMART" id="SM00226">
    <property type="entry name" value="LMWPc"/>
    <property type="match status" value="1"/>
</dbReference>
<dbReference type="SUPFAM" id="SSF52788">
    <property type="entry name" value="Phosphotyrosine protein phosphatases I"/>
    <property type="match status" value="1"/>
</dbReference>
<dbReference type="PANTHER" id="PTHR11717:SF7">
    <property type="entry name" value="LOW MOLECULAR WEIGHT PHOSPHOTYROSINE PROTEIN PHOSPHATASE"/>
    <property type="match status" value="1"/>
</dbReference>
<evidence type="ECO:0000256" key="3">
    <source>
        <dbReference type="ARBA" id="ARBA00022801"/>
    </source>
</evidence>
<dbReference type="Pfam" id="PF01451">
    <property type="entry name" value="LMWPc"/>
    <property type="match status" value="1"/>
</dbReference>
<keyword evidence="4" id="KW-0904">Protein phosphatase</keyword>
<name>A0ABP7AEN1_9ACTN</name>
<dbReference type="PRINTS" id="PR00719">
    <property type="entry name" value="LMWPTPASE"/>
</dbReference>
<evidence type="ECO:0000256" key="1">
    <source>
        <dbReference type="ARBA" id="ARBA00011063"/>
    </source>
</evidence>
<evidence type="ECO:0000313" key="7">
    <source>
        <dbReference type="Proteomes" id="UP001501074"/>
    </source>
</evidence>
<evidence type="ECO:0000256" key="4">
    <source>
        <dbReference type="ARBA" id="ARBA00022912"/>
    </source>
</evidence>
<comment type="caution">
    <text evidence="6">The sequence shown here is derived from an EMBL/GenBank/DDBJ whole genome shotgun (WGS) entry which is preliminary data.</text>
</comment>
<protein>
    <recommendedName>
        <fullName evidence="2">protein-tyrosine-phosphatase</fullName>
        <ecNumber evidence="2">3.1.3.48</ecNumber>
    </recommendedName>
</protein>
<dbReference type="InterPro" id="IPR017867">
    <property type="entry name" value="Tyr_phospatase_low_mol_wt"/>
</dbReference>
<comment type="similarity">
    <text evidence="1">Belongs to the low molecular weight phosphotyrosine protein phosphatase family.</text>
</comment>
<dbReference type="InterPro" id="IPR023485">
    <property type="entry name" value="Ptyr_pPase"/>
</dbReference>
<sequence>MADMAPYRICFVCTGNICRSPSAEVIARARIHDAGLAAQVDSTGLDSYHVGDGADERAVWALKRAGYDGSEHVAQQFHEGLFAERDLIVALDRGHFRQLHAMAPDAESAAKIRLLRSFDFDLEDVPEDDRRIDVPDPYYDRSAENSEFVEMIEQIEAAVDGIVDYLDERQGHPA</sequence>
<dbReference type="Gene3D" id="3.40.50.2300">
    <property type="match status" value="1"/>
</dbReference>
<evidence type="ECO:0000259" key="5">
    <source>
        <dbReference type="SMART" id="SM00226"/>
    </source>
</evidence>
<dbReference type="EMBL" id="BAAAZO010000011">
    <property type="protein sequence ID" value="GAA3630326.1"/>
    <property type="molecule type" value="Genomic_DNA"/>
</dbReference>
<organism evidence="6 7">
    <name type="scientific">Kineosporia mesophila</name>
    <dbReference type="NCBI Taxonomy" id="566012"/>
    <lineage>
        <taxon>Bacteria</taxon>
        <taxon>Bacillati</taxon>
        <taxon>Actinomycetota</taxon>
        <taxon>Actinomycetes</taxon>
        <taxon>Kineosporiales</taxon>
        <taxon>Kineosporiaceae</taxon>
        <taxon>Kineosporia</taxon>
    </lineage>
</organism>
<accession>A0ABP7AEN1</accession>
<evidence type="ECO:0000256" key="2">
    <source>
        <dbReference type="ARBA" id="ARBA00013064"/>
    </source>
</evidence>
<keyword evidence="3" id="KW-0378">Hydrolase</keyword>
<dbReference type="InterPro" id="IPR036196">
    <property type="entry name" value="Ptyr_pPase_sf"/>
</dbReference>
<dbReference type="PANTHER" id="PTHR11717">
    <property type="entry name" value="LOW MOLECULAR WEIGHT PROTEIN TYROSINE PHOSPHATASE"/>
    <property type="match status" value="1"/>
</dbReference>
<gene>
    <name evidence="6" type="ORF">GCM10022223_55030</name>
</gene>
<proteinExistence type="inferred from homology"/>
<feature type="domain" description="Phosphotyrosine protein phosphatase I" evidence="5">
    <location>
        <begin position="7"/>
        <end position="165"/>
    </location>
</feature>
<dbReference type="CDD" id="cd16343">
    <property type="entry name" value="LMWPTP"/>
    <property type="match status" value="1"/>
</dbReference>